<dbReference type="EMBL" id="CP017146">
    <property type="protein sequence ID" value="QHO70406.1"/>
    <property type="molecule type" value="Genomic_DNA"/>
</dbReference>
<dbReference type="PANTHER" id="PTHR43603">
    <property type="entry name" value="COBW DOMAIN-CONTAINING PROTEIN DDB_G0274527"/>
    <property type="match status" value="1"/>
</dbReference>
<dbReference type="InterPro" id="IPR011629">
    <property type="entry name" value="CobW-like_C"/>
</dbReference>
<evidence type="ECO:0000313" key="3">
    <source>
        <dbReference type="Proteomes" id="UP000464507"/>
    </source>
</evidence>
<dbReference type="PANTHER" id="PTHR43603:SF1">
    <property type="entry name" value="ZINC-REGULATED GTPASE METALLOPROTEIN ACTIVATOR 1"/>
    <property type="match status" value="1"/>
</dbReference>
<gene>
    <name evidence="2" type="ORF">BHD05_12905</name>
</gene>
<evidence type="ECO:0000259" key="1">
    <source>
        <dbReference type="SMART" id="SM00833"/>
    </source>
</evidence>
<dbReference type="SUPFAM" id="SSF90002">
    <property type="entry name" value="Hypothetical protein YjiA, C-terminal domain"/>
    <property type="match status" value="1"/>
</dbReference>
<dbReference type="InterPro" id="IPR051927">
    <property type="entry name" value="Zn_Chap_cDPG_Synth"/>
</dbReference>
<dbReference type="SMART" id="SM00833">
    <property type="entry name" value="CobW_C"/>
    <property type="match status" value="1"/>
</dbReference>
<organism evidence="2 3">
    <name type="scientific">Marisediminicola antarctica</name>
    <dbReference type="NCBI Taxonomy" id="674079"/>
    <lineage>
        <taxon>Bacteria</taxon>
        <taxon>Bacillati</taxon>
        <taxon>Actinomycetota</taxon>
        <taxon>Actinomycetes</taxon>
        <taxon>Micrococcales</taxon>
        <taxon>Microbacteriaceae</taxon>
        <taxon>Marisediminicola</taxon>
    </lineage>
</organism>
<evidence type="ECO:0000313" key="2">
    <source>
        <dbReference type="EMBL" id="QHO70406.1"/>
    </source>
</evidence>
<feature type="domain" description="CobW C-terminal" evidence="1">
    <location>
        <begin position="285"/>
        <end position="383"/>
    </location>
</feature>
<keyword evidence="3" id="KW-1185">Reference proteome</keyword>
<dbReference type="KEGG" id="mant:BHD05_12905"/>
<dbReference type="AlphaFoldDB" id="A0A7L5AK11"/>
<accession>A0A7L5AK11</accession>
<sequence>MCSALAAFSSGVELVDDEGAASAADDLCTGKIFQRLQRISYLADTPPITILVYDSDMVSVKRPIEPAGRRRWTGVSLVSGLDWAVVAEVSRLIAGGPRASGTEVEEATSTPADFAVRLAEEVLEEARLGRSGHTVLALEADANPMEVGLVLEAQFESGLSERVEVELIHLVSVVKCGDVLRWLVDPAPGDGDDLDSGERLAVQIEFATSIVIADSVPHDILRVALGLIKSLNPTAAILSLADICTRNWVRGDTRTIWPARRVGRTMGWMLALSSSRSVVDPRHGVDTLVWRDPRPFHSGRLSEMIHEDLRPERVGRIARSRGLTQLATRSSSVGSWHSAGDNLSLQPTDLATWSPDSPAGQELVFFGLGLNLDRISDALDACLLTGPELLAGPMGWSRFPDPFPIWPEAHHH</sequence>
<proteinExistence type="predicted"/>
<protein>
    <recommendedName>
        <fullName evidence="1">CobW C-terminal domain-containing protein</fullName>
    </recommendedName>
</protein>
<dbReference type="Pfam" id="PF07683">
    <property type="entry name" value="CobW_C"/>
    <property type="match status" value="1"/>
</dbReference>
<dbReference type="Proteomes" id="UP000464507">
    <property type="component" value="Chromosome"/>
</dbReference>
<reference evidence="2 3" key="1">
    <citation type="submission" date="2016-09" db="EMBL/GenBank/DDBJ databases">
        <title>Complete genome sequence of microbes from the polar regions.</title>
        <authorList>
            <person name="Liao L."/>
            <person name="Chen B."/>
        </authorList>
    </citation>
    <scope>NUCLEOTIDE SEQUENCE [LARGE SCALE GENOMIC DNA]</scope>
    <source>
        <strain evidence="2 3">ZS314</strain>
    </source>
</reference>
<name>A0A7L5AK11_9MICO</name>